<dbReference type="Pfam" id="PF03372">
    <property type="entry name" value="Exo_endo_phos"/>
    <property type="match status" value="1"/>
</dbReference>
<name>A0A1W1BQW3_9ZZZZ</name>
<accession>A0A1W1BQW3</accession>
<dbReference type="NCBIfam" id="NF003842">
    <property type="entry name" value="PRK05421.1-4"/>
    <property type="match status" value="1"/>
</dbReference>
<dbReference type="GO" id="GO:0003824">
    <property type="term" value="F:catalytic activity"/>
    <property type="evidence" value="ECO:0007669"/>
    <property type="project" value="InterPro"/>
</dbReference>
<protein>
    <recommendedName>
        <fullName evidence="1">Endonuclease/exonuclease/phosphatase domain-containing protein</fullName>
    </recommendedName>
</protein>
<feature type="domain" description="Endonuclease/exonuclease/phosphatase" evidence="1">
    <location>
        <begin position="30"/>
        <end position="237"/>
    </location>
</feature>
<evidence type="ECO:0000259" key="1">
    <source>
        <dbReference type="Pfam" id="PF03372"/>
    </source>
</evidence>
<dbReference type="InterPro" id="IPR005135">
    <property type="entry name" value="Endo/exonuclease/phosphatase"/>
</dbReference>
<dbReference type="InterPro" id="IPR036691">
    <property type="entry name" value="Endo/exonu/phosph_ase_sf"/>
</dbReference>
<dbReference type="SUPFAM" id="SSF56219">
    <property type="entry name" value="DNase I-like"/>
    <property type="match status" value="1"/>
</dbReference>
<organism evidence="2">
    <name type="scientific">hydrothermal vent metagenome</name>
    <dbReference type="NCBI Taxonomy" id="652676"/>
    <lineage>
        <taxon>unclassified sequences</taxon>
        <taxon>metagenomes</taxon>
        <taxon>ecological metagenomes</taxon>
    </lineage>
</organism>
<sequence>MIFTPSVLHHQSCGKHCNLYFPDTFSLLCWNVHKSNKKDPAFKPFIQKLLTEKRLYLCMLQEAEFFGETFIIDECAYDAAANLEMKKYFYGVLTGCRTESISAKAFLSKKKESMVGPYKSLLLSTYPLSEEKTLLVLNIHAINFRENSTYVLELEEYANKVKAHQGPMIVAGDFNAWNRTRREELQKLCKTLSLEMVVFENTGKVKSFMGYPLDFVLYRDLKCIEKEVIDDHGISDHNPLLVTFQV</sequence>
<dbReference type="Gene3D" id="3.60.10.10">
    <property type="entry name" value="Endonuclease/exonuclease/phosphatase"/>
    <property type="match status" value="1"/>
</dbReference>
<reference evidence="2" key="1">
    <citation type="submission" date="2016-10" db="EMBL/GenBank/DDBJ databases">
        <authorList>
            <person name="de Groot N.N."/>
        </authorList>
    </citation>
    <scope>NUCLEOTIDE SEQUENCE</scope>
</reference>
<evidence type="ECO:0000313" key="2">
    <source>
        <dbReference type="EMBL" id="SFV55871.1"/>
    </source>
</evidence>
<proteinExistence type="predicted"/>
<dbReference type="EMBL" id="FPHL01000012">
    <property type="protein sequence ID" value="SFV55871.1"/>
    <property type="molecule type" value="Genomic_DNA"/>
</dbReference>
<gene>
    <name evidence="2" type="ORF">MNB_SV-10-120</name>
</gene>
<dbReference type="AlphaFoldDB" id="A0A1W1BQW3"/>